<dbReference type="PROSITE" id="PS51462">
    <property type="entry name" value="NUDIX"/>
    <property type="match status" value="1"/>
</dbReference>
<dbReference type="PANTHER" id="PTHR43736:SF1">
    <property type="entry name" value="DIHYDRONEOPTERIN TRIPHOSPHATE DIPHOSPHATASE"/>
    <property type="match status" value="1"/>
</dbReference>
<proteinExistence type="predicted"/>
<dbReference type="EMBL" id="CP058560">
    <property type="protein sequence ID" value="QUH23301.1"/>
    <property type="molecule type" value="Genomic_DNA"/>
</dbReference>
<dbReference type="AlphaFoldDB" id="A0A8T8KD58"/>
<reference evidence="3" key="1">
    <citation type="submission" date="2020-07" db="EMBL/GenBank/DDBJ databases">
        <title>Methanobacterium. sp. MethCan genome.</title>
        <authorList>
            <person name="Postec A."/>
            <person name="Quemeneur M."/>
        </authorList>
    </citation>
    <scope>NUCLEOTIDE SEQUENCE</scope>
    <source>
        <strain evidence="3">MethCAN</strain>
    </source>
</reference>
<evidence type="ECO:0000313" key="3">
    <source>
        <dbReference type="EMBL" id="QUH23301.1"/>
    </source>
</evidence>
<gene>
    <name evidence="3" type="ORF">HYG87_05785</name>
</gene>
<dbReference type="KEGG" id="meme:HYG87_05785"/>
<keyword evidence="4" id="KW-1185">Reference proteome</keyword>
<evidence type="ECO:0000313" key="4">
    <source>
        <dbReference type="Proteomes" id="UP000681041"/>
    </source>
</evidence>
<evidence type="ECO:0000256" key="1">
    <source>
        <dbReference type="ARBA" id="ARBA00022801"/>
    </source>
</evidence>
<dbReference type="PANTHER" id="PTHR43736">
    <property type="entry name" value="ADP-RIBOSE PYROPHOSPHATASE"/>
    <property type="match status" value="1"/>
</dbReference>
<dbReference type="SUPFAM" id="SSF55811">
    <property type="entry name" value="Nudix"/>
    <property type="match status" value="1"/>
</dbReference>
<dbReference type="PRINTS" id="PR00502">
    <property type="entry name" value="NUDIXFAMILY"/>
</dbReference>
<organism evidence="3 4">
    <name type="scientific">Methanobacterium alkalithermotolerans</name>
    <dbReference type="NCBI Taxonomy" id="2731220"/>
    <lineage>
        <taxon>Archaea</taxon>
        <taxon>Methanobacteriati</taxon>
        <taxon>Methanobacteriota</taxon>
        <taxon>Methanomada group</taxon>
        <taxon>Methanobacteria</taxon>
        <taxon>Methanobacteriales</taxon>
        <taxon>Methanobacteriaceae</taxon>
        <taxon>Methanobacterium</taxon>
    </lineage>
</organism>
<dbReference type="Pfam" id="PF00293">
    <property type="entry name" value="NUDIX"/>
    <property type="match status" value="1"/>
</dbReference>
<dbReference type="InterPro" id="IPR015797">
    <property type="entry name" value="NUDIX_hydrolase-like_dom_sf"/>
</dbReference>
<dbReference type="Proteomes" id="UP000681041">
    <property type="component" value="Chromosome"/>
</dbReference>
<evidence type="ECO:0000259" key="2">
    <source>
        <dbReference type="PROSITE" id="PS51462"/>
    </source>
</evidence>
<dbReference type="OrthoDB" id="40462at2157"/>
<dbReference type="CDD" id="cd18873">
    <property type="entry name" value="NUDIX_NadM_like"/>
    <property type="match status" value="1"/>
</dbReference>
<dbReference type="InterPro" id="IPR020084">
    <property type="entry name" value="NUDIX_hydrolase_CS"/>
</dbReference>
<dbReference type="GO" id="GO:0016787">
    <property type="term" value="F:hydrolase activity"/>
    <property type="evidence" value="ECO:0007669"/>
    <property type="project" value="UniProtKB-KW"/>
</dbReference>
<name>A0A8T8KD58_9EURY</name>
<dbReference type="PROSITE" id="PS00893">
    <property type="entry name" value="NUDIX_BOX"/>
    <property type="match status" value="1"/>
</dbReference>
<accession>A0A8T8KD58</accession>
<protein>
    <submittedName>
        <fullName evidence="3">NUDIX hydrolase</fullName>
    </submittedName>
</protein>
<dbReference type="Gene3D" id="3.90.79.10">
    <property type="entry name" value="Nucleoside Triphosphate Pyrophosphohydrolase"/>
    <property type="match status" value="1"/>
</dbReference>
<keyword evidence="1 3" id="KW-0378">Hydrolase</keyword>
<sequence>MIKRKNNPYKGFWALPGGFVEYGERVEEAALREAWEETGLNIELNQLLGVYSNPNRDPRAHVVTICYMAQFVSGELKAASDAQEVSKFTLENLLNMELAFDHKKILDDAANIYQLKGN</sequence>
<dbReference type="InterPro" id="IPR020476">
    <property type="entry name" value="Nudix_hydrolase"/>
</dbReference>
<feature type="domain" description="Nudix hydrolase" evidence="2">
    <location>
        <begin position="1"/>
        <end position="110"/>
    </location>
</feature>
<dbReference type="InterPro" id="IPR000086">
    <property type="entry name" value="NUDIX_hydrolase_dom"/>
</dbReference>